<dbReference type="GO" id="GO:0008800">
    <property type="term" value="F:beta-lactamase activity"/>
    <property type="evidence" value="ECO:0007669"/>
    <property type="project" value="InterPro"/>
</dbReference>
<proteinExistence type="predicted"/>
<evidence type="ECO:0000259" key="1">
    <source>
        <dbReference type="Pfam" id="PF13354"/>
    </source>
</evidence>
<sequence>MKNKVFIGALLASFAAFVLYLNNIQRNQSAKLEITQAQTKKNTNKEKEPSFNLKVPTNSGDIQVSKASNSDLAKNIKATMGNSEDYQVKVTNLADNKKSAYLYASEKRYEASDTLKAFLLVAYYQAISSGKIQPNGIVTVKQDQLASGEQLFKANVNYSLSYVTQVLLSQNNTTSANILLDKLGKTQMNQLLEQLGFKNTSIEHKFGVSHVGYTSAEDLDNLLTKLYQGKIISNYSNRVLSLLTTMKTRSSLVSKITGANIIQIGDSHNAAAIITSAGHSYTLAISANKNEKFAELGANVNNWQINH</sequence>
<dbReference type="Proteomes" id="UP000051931">
    <property type="component" value="Unassembled WGS sequence"/>
</dbReference>
<dbReference type="GO" id="GO:0030655">
    <property type="term" value="P:beta-lactam antibiotic catabolic process"/>
    <property type="evidence" value="ECO:0007669"/>
    <property type="project" value="InterPro"/>
</dbReference>
<dbReference type="Gene3D" id="3.40.710.10">
    <property type="entry name" value="DD-peptidase/beta-lactamase superfamily"/>
    <property type="match status" value="1"/>
</dbReference>
<dbReference type="STRING" id="1122152.GCA_000425905_01046"/>
<dbReference type="InterPro" id="IPR045155">
    <property type="entry name" value="Beta-lactam_cat"/>
</dbReference>
<dbReference type="eggNOG" id="COG2367">
    <property type="taxonomic scope" value="Bacteria"/>
</dbReference>
<feature type="domain" description="Beta-lactamase class A catalytic" evidence="1">
    <location>
        <begin position="89"/>
        <end position="285"/>
    </location>
</feature>
<dbReference type="PANTHER" id="PTHR35333:SF3">
    <property type="entry name" value="BETA-LACTAMASE-TYPE TRANSPEPTIDASE FOLD CONTAINING PROTEIN"/>
    <property type="match status" value="1"/>
</dbReference>
<dbReference type="EMBL" id="AZFB01000018">
    <property type="protein sequence ID" value="KRL61811.1"/>
    <property type="molecule type" value="Genomic_DNA"/>
</dbReference>
<dbReference type="RefSeq" id="WP_027825018.1">
    <property type="nucleotide sequence ID" value="NZ_AUEI01000007.1"/>
</dbReference>
<reference evidence="2 3" key="1">
    <citation type="journal article" date="2015" name="Genome Announc.">
        <title>Expanding the biotechnology potential of lactobacilli through comparative genomics of 213 strains and associated genera.</title>
        <authorList>
            <person name="Sun Z."/>
            <person name="Harris H.M."/>
            <person name="McCann A."/>
            <person name="Guo C."/>
            <person name="Argimon S."/>
            <person name="Zhang W."/>
            <person name="Yang X."/>
            <person name="Jeffery I.B."/>
            <person name="Cooney J.C."/>
            <person name="Kagawa T.F."/>
            <person name="Liu W."/>
            <person name="Song Y."/>
            <person name="Salvetti E."/>
            <person name="Wrobel A."/>
            <person name="Rasinkangas P."/>
            <person name="Parkhill J."/>
            <person name="Rea M.C."/>
            <person name="O'Sullivan O."/>
            <person name="Ritari J."/>
            <person name="Douillard F.P."/>
            <person name="Paul Ross R."/>
            <person name="Yang R."/>
            <person name="Briner A.E."/>
            <person name="Felis G.E."/>
            <person name="de Vos W.M."/>
            <person name="Barrangou R."/>
            <person name="Klaenhammer T.R."/>
            <person name="Caufield P.W."/>
            <person name="Cui Y."/>
            <person name="Zhang H."/>
            <person name="O'Toole P.W."/>
        </authorList>
    </citation>
    <scope>NUCLEOTIDE SEQUENCE [LARGE SCALE GENOMIC DNA]</scope>
    <source>
        <strain evidence="2 3">DSM 15354</strain>
    </source>
</reference>
<dbReference type="GO" id="GO:0046677">
    <property type="term" value="P:response to antibiotic"/>
    <property type="evidence" value="ECO:0007669"/>
    <property type="project" value="InterPro"/>
</dbReference>
<dbReference type="OrthoDB" id="2320855at2"/>
<comment type="caution">
    <text evidence="2">The sequence shown here is derived from an EMBL/GenBank/DDBJ whole genome shotgun (WGS) entry which is preliminary data.</text>
</comment>
<protein>
    <recommendedName>
        <fullName evidence="1">Beta-lactamase class A catalytic domain-containing protein</fullName>
    </recommendedName>
</protein>
<gene>
    <name evidence="2" type="ORF">FC23_GL000469</name>
</gene>
<dbReference type="InterPro" id="IPR000871">
    <property type="entry name" value="Beta-lactam_class-A"/>
</dbReference>
<dbReference type="PATRIC" id="fig|1122152.4.peg.477"/>
<evidence type="ECO:0000313" key="3">
    <source>
        <dbReference type="Proteomes" id="UP000051931"/>
    </source>
</evidence>
<dbReference type="PANTHER" id="PTHR35333">
    <property type="entry name" value="BETA-LACTAMASE"/>
    <property type="match status" value="1"/>
</dbReference>
<dbReference type="SUPFAM" id="SSF56601">
    <property type="entry name" value="beta-lactamase/transpeptidase-like"/>
    <property type="match status" value="1"/>
</dbReference>
<name>A0A0R1S673_9LACO</name>
<dbReference type="InterPro" id="IPR012338">
    <property type="entry name" value="Beta-lactam/transpept-like"/>
</dbReference>
<dbReference type="AlphaFoldDB" id="A0A0R1S673"/>
<organism evidence="2 3">
    <name type="scientific">Lactobacillus psittaci DSM 15354</name>
    <dbReference type="NCBI Taxonomy" id="1122152"/>
    <lineage>
        <taxon>Bacteria</taxon>
        <taxon>Bacillati</taxon>
        <taxon>Bacillota</taxon>
        <taxon>Bacilli</taxon>
        <taxon>Lactobacillales</taxon>
        <taxon>Lactobacillaceae</taxon>
        <taxon>Lactobacillus</taxon>
    </lineage>
</organism>
<dbReference type="Pfam" id="PF13354">
    <property type="entry name" value="Beta-lactamase2"/>
    <property type="match status" value="1"/>
</dbReference>
<accession>A0A0R1S673</accession>
<keyword evidence="3" id="KW-1185">Reference proteome</keyword>
<evidence type="ECO:0000313" key="2">
    <source>
        <dbReference type="EMBL" id="KRL61811.1"/>
    </source>
</evidence>